<dbReference type="AlphaFoldDB" id="A0A6J5GCX9"/>
<evidence type="ECO:0000313" key="9">
    <source>
        <dbReference type="Proteomes" id="UP000494119"/>
    </source>
</evidence>
<dbReference type="Gene3D" id="1.20.1740.10">
    <property type="entry name" value="Amino acid/polyamine transporter I"/>
    <property type="match status" value="1"/>
</dbReference>
<feature type="transmembrane region" description="Helical" evidence="6">
    <location>
        <begin position="246"/>
        <end position="266"/>
    </location>
</feature>
<feature type="transmembrane region" description="Helical" evidence="6">
    <location>
        <begin position="95"/>
        <end position="121"/>
    </location>
</feature>
<evidence type="ECO:0000256" key="1">
    <source>
        <dbReference type="ARBA" id="ARBA00004141"/>
    </source>
</evidence>
<feature type="transmembrane region" description="Helical" evidence="6">
    <location>
        <begin position="432"/>
        <end position="452"/>
    </location>
</feature>
<keyword evidence="9" id="KW-1185">Reference proteome</keyword>
<dbReference type="InterPro" id="IPR004841">
    <property type="entry name" value="AA-permease/SLC12A_dom"/>
</dbReference>
<protein>
    <submittedName>
        <fullName evidence="8">GABA permease</fullName>
    </submittedName>
</protein>
<evidence type="ECO:0000313" key="8">
    <source>
        <dbReference type="EMBL" id="CAB3797787.1"/>
    </source>
</evidence>
<dbReference type="GO" id="GO:0055085">
    <property type="term" value="P:transmembrane transport"/>
    <property type="evidence" value="ECO:0007669"/>
    <property type="project" value="InterPro"/>
</dbReference>
<dbReference type="GO" id="GO:0006865">
    <property type="term" value="P:amino acid transport"/>
    <property type="evidence" value="ECO:0007669"/>
    <property type="project" value="InterPro"/>
</dbReference>
<dbReference type="PIRSF" id="PIRSF006060">
    <property type="entry name" value="AA_transporter"/>
    <property type="match status" value="1"/>
</dbReference>
<dbReference type="EMBL" id="CADIKL010000026">
    <property type="protein sequence ID" value="CAB3797787.1"/>
    <property type="molecule type" value="Genomic_DNA"/>
</dbReference>
<evidence type="ECO:0000256" key="2">
    <source>
        <dbReference type="ARBA" id="ARBA00022448"/>
    </source>
</evidence>
<dbReference type="PROSITE" id="PS00218">
    <property type="entry name" value="AMINO_ACID_PERMEASE_1"/>
    <property type="match status" value="1"/>
</dbReference>
<name>A0A6J5GCX9_9BURK</name>
<evidence type="ECO:0000259" key="7">
    <source>
        <dbReference type="Pfam" id="PF00324"/>
    </source>
</evidence>
<feature type="transmembrane region" description="Helical" evidence="6">
    <location>
        <begin position="157"/>
        <end position="179"/>
    </location>
</feature>
<keyword evidence="4 6" id="KW-1133">Transmembrane helix</keyword>
<evidence type="ECO:0000256" key="3">
    <source>
        <dbReference type="ARBA" id="ARBA00022692"/>
    </source>
</evidence>
<dbReference type="PANTHER" id="PTHR43495">
    <property type="entry name" value="GABA PERMEASE"/>
    <property type="match status" value="1"/>
</dbReference>
<feature type="transmembrane region" description="Helical" evidence="6">
    <location>
        <begin position="286"/>
        <end position="313"/>
    </location>
</feature>
<sequence length="467" mass="49926">MEETNITAREKGLHKALTQRQISMIGIGGAIGTGLFMGSGIAIGYAGPGVLISYAIAALIAVIMVFSLAEMAVAHPTAGSFGTYAEMYLSRWAGFVVRYTYWVIEVVAVGGEAIAVGLYMGFWFPGIPVWLWSIAFGIALIYVNCRSVSNFGSFEYWFALIKVVAILGFIVVGLAHVFGIGTGSPGVGLHNLTGLPGGFMPHGFGGVWMGVLMAIFSFYGVEIVAVTSGEAKDPTRAIPHALRSMVLRLTLFYILALGIMVAYLPWTEAGAKVVQQSPFVKLFAHAGIAHAAGLMNFVVITAALSSMNTNIYLSSRTLFSLARGGYAPRWIGALTANGTPLVATLISGAGVLAAAAVSFFSPLAYNYLFGIALFGGIFVWIVILATHLRFRRAWKGRKLPVRMPLFPIAQITGIALLSAILITMGLDTEFWNISWIVGVPWLIGVSIVYFIYRKRLAQSVVANGASA</sequence>
<feature type="transmembrane region" description="Helical" evidence="6">
    <location>
        <begin position="199"/>
        <end position="225"/>
    </location>
</feature>
<organism evidence="8 9">
    <name type="scientific">Paraburkholderia caffeinitolerans</name>
    <dbReference type="NCBI Taxonomy" id="1723730"/>
    <lineage>
        <taxon>Bacteria</taxon>
        <taxon>Pseudomonadati</taxon>
        <taxon>Pseudomonadota</taxon>
        <taxon>Betaproteobacteria</taxon>
        <taxon>Burkholderiales</taxon>
        <taxon>Burkholderiaceae</taxon>
        <taxon>Paraburkholderia</taxon>
    </lineage>
</organism>
<dbReference type="GO" id="GO:0016020">
    <property type="term" value="C:membrane"/>
    <property type="evidence" value="ECO:0007669"/>
    <property type="project" value="UniProtKB-SubCell"/>
</dbReference>
<dbReference type="InterPro" id="IPR004840">
    <property type="entry name" value="Amino_acid_permease_CS"/>
</dbReference>
<keyword evidence="3 6" id="KW-0812">Transmembrane</keyword>
<keyword evidence="5 6" id="KW-0472">Membrane</keyword>
<feature type="transmembrane region" description="Helical" evidence="6">
    <location>
        <begin position="127"/>
        <end position="145"/>
    </location>
</feature>
<feature type="transmembrane region" description="Helical" evidence="6">
    <location>
        <begin position="405"/>
        <end position="426"/>
    </location>
</feature>
<evidence type="ECO:0000256" key="6">
    <source>
        <dbReference type="SAM" id="Phobius"/>
    </source>
</evidence>
<feature type="transmembrane region" description="Helical" evidence="6">
    <location>
        <begin position="21"/>
        <end position="45"/>
    </location>
</feature>
<dbReference type="PANTHER" id="PTHR43495:SF5">
    <property type="entry name" value="GAMMA-AMINOBUTYRIC ACID PERMEASE"/>
    <property type="match status" value="1"/>
</dbReference>
<reference evidence="8 9" key="1">
    <citation type="submission" date="2020-04" db="EMBL/GenBank/DDBJ databases">
        <authorList>
            <person name="De Canck E."/>
        </authorList>
    </citation>
    <scope>NUCLEOTIDE SEQUENCE [LARGE SCALE GENOMIC DNA]</scope>
    <source>
        <strain evidence="8 9">LMG 28688</strain>
    </source>
</reference>
<dbReference type="FunFam" id="1.20.1740.10:FF:000001">
    <property type="entry name" value="Amino acid permease"/>
    <property type="match status" value="1"/>
</dbReference>
<proteinExistence type="predicted"/>
<evidence type="ECO:0000256" key="5">
    <source>
        <dbReference type="ARBA" id="ARBA00023136"/>
    </source>
</evidence>
<dbReference type="Pfam" id="PF00324">
    <property type="entry name" value="AA_permease"/>
    <property type="match status" value="1"/>
</dbReference>
<accession>A0A6J5GCX9</accession>
<feature type="transmembrane region" description="Helical" evidence="6">
    <location>
        <begin position="367"/>
        <end position="385"/>
    </location>
</feature>
<feature type="transmembrane region" description="Helical" evidence="6">
    <location>
        <begin position="334"/>
        <end position="361"/>
    </location>
</feature>
<dbReference type="Proteomes" id="UP000494119">
    <property type="component" value="Unassembled WGS sequence"/>
</dbReference>
<feature type="transmembrane region" description="Helical" evidence="6">
    <location>
        <begin position="51"/>
        <end position="74"/>
    </location>
</feature>
<gene>
    <name evidence="8" type="primary">gabP_3</name>
    <name evidence="8" type="ORF">LMG28688_04612</name>
</gene>
<dbReference type="RefSeq" id="WP_175196858.1">
    <property type="nucleotide sequence ID" value="NZ_CADIKL010000026.1"/>
</dbReference>
<evidence type="ECO:0000256" key="4">
    <source>
        <dbReference type="ARBA" id="ARBA00022989"/>
    </source>
</evidence>
<keyword evidence="2" id="KW-0813">Transport</keyword>
<feature type="domain" description="Amino acid permease/ SLC12A" evidence="7">
    <location>
        <begin position="22"/>
        <end position="455"/>
    </location>
</feature>
<comment type="subcellular location">
    <subcellularLocation>
        <location evidence="1">Membrane</location>
        <topology evidence="1">Multi-pass membrane protein</topology>
    </subcellularLocation>
</comment>